<sequence>MDDGEDREHAAKAVAALEEACGAKWPKAVEKITDDVDELPAFYDSPAEHRQTRRGRPTRRQAVNAPHLVSLVSAGVRRERGHLVEPSEPPSLRTLRAPAGITNPNRSTPCLSFAPPQASPTELNSLMVQLKSLTRRSTMAFVLIHGASFGANCWDELVPHLGAEALAVDLPGHGSRAEVDLGKVTLADCADAVREDIEAKDLRDVVLVGHSFAGVTIPRVLDLIPDRIRHVVLVSAVVPTDRTRVLDQIDPEVRHLVEQSITDGVYHQTREGAAAMLCNDMDEAATTSTLDRLADDSAALLGETVDLSGYRREIPRTYVHLTRDRCYVEELQQRSIALLRPDVIDLDTGHMAMISAPEKLAAVLNTIHG</sequence>
<dbReference type="InterPro" id="IPR029058">
    <property type="entry name" value="AB_hydrolase_fold"/>
</dbReference>
<dbReference type="InterPro" id="IPR000073">
    <property type="entry name" value="AB_hydrolase_1"/>
</dbReference>
<dbReference type="EMBL" id="JBITDC010000019">
    <property type="protein sequence ID" value="MFI5680146.1"/>
    <property type="molecule type" value="Genomic_DNA"/>
</dbReference>
<dbReference type="SUPFAM" id="SSF53474">
    <property type="entry name" value="alpha/beta-Hydrolases"/>
    <property type="match status" value="1"/>
</dbReference>
<protein>
    <submittedName>
        <fullName evidence="3">Alpha/beta fold hydrolase</fullName>
    </submittedName>
</protein>
<evidence type="ECO:0000313" key="4">
    <source>
        <dbReference type="Proteomes" id="UP001612415"/>
    </source>
</evidence>
<name>A0ABW7YD68_STRCE</name>
<comment type="caution">
    <text evidence="3">The sequence shown here is derived from an EMBL/GenBank/DDBJ whole genome shotgun (WGS) entry which is preliminary data.</text>
</comment>
<keyword evidence="3" id="KW-0378">Hydrolase</keyword>
<dbReference type="Proteomes" id="UP001612415">
    <property type="component" value="Unassembled WGS sequence"/>
</dbReference>
<dbReference type="Pfam" id="PF12697">
    <property type="entry name" value="Abhydrolase_6"/>
    <property type="match status" value="1"/>
</dbReference>
<organism evidence="3 4">
    <name type="scientific">Streptomyces cellulosae</name>
    <dbReference type="NCBI Taxonomy" id="1968"/>
    <lineage>
        <taxon>Bacteria</taxon>
        <taxon>Bacillati</taxon>
        <taxon>Actinomycetota</taxon>
        <taxon>Actinomycetes</taxon>
        <taxon>Kitasatosporales</taxon>
        <taxon>Streptomycetaceae</taxon>
        <taxon>Streptomyces</taxon>
    </lineage>
</organism>
<reference evidence="3 4" key="1">
    <citation type="submission" date="2024-10" db="EMBL/GenBank/DDBJ databases">
        <title>The Natural Products Discovery Center: Release of the First 8490 Sequenced Strains for Exploring Actinobacteria Biosynthetic Diversity.</title>
        <authorList>
            <person name="Kalkreuter E."/>
            <person name="Kautsar S.A."/>
            <person name="Yang D."/>
            <person name="Bader C.D."/>
            <person name="Teijaro C.N."/>
            <person name="Fluegel L."/>
            <person name="Davis C.M."/>
            <person name="Simpson J.R."/>
            <person name="Lauterbach L."/>
            <person name="Steele A.D."/>
            <person name="Gui C."/>
            <person name="Meng S."/>
            <person name="Li G."/>
            <person name="Viehrig K."/>
            <person name="Ye F."/>
            <person name="Su P."/>
            <person name="Kiefer A.F."/>
            <person name="Nichols A."/>
            <person name="Cepeda A.J."/>
            <person name="Yan W."/>
            <person name="Fan B."/>
            <person name="Jiang Y."/>
            <person name="Adhikari A."/>
            <person name="Zheng C.-J."/>
            <person name="Schuster L."/>
            <person name="Cowan T.M."/>
            <person name="Smanski M.J."/>
            <person name="Chevrette M.G."/>
            <person name="De Carvalho L.P.S."/>
            <person name="Shen B."/>
        </authorList>
    </citation>
    <scope>NUCLEOTIDE SEQUENCE [LARGE SCALE GENOMIC DNA]</scope>
    <source>
        <strain evidence="3 4">NPDC051599</strain>
    </source>
</reference>
<dbReference type="PANTHER" id="PTHR37017:SF13">
    <property type="entry name" value="AB HYDROLASE-1 DOMAIN-CONTAINING PROTEIN"/>
    <property type="match status" value="1"/>
</dbReference>
<dbReference type="GO" id="GO:0016787">
    <property type="term" value="F:hydrolase activity"/>
    <property type="evidence" value="ECO:0007669"/>
    <property type="project" value="UniProtKB-KW"/>
</dbReference>
<accession>A0ABW7YD68</accession>
<dbReference type="Gene3D" id="3.40.50.1820">
    <property type="entry name" value="alpha/beta hydrolase"/>
    <property type="match status" value="1"/>
</dbReference>
<proteinExistence type="predicted"/>
<evidence type="ECO:0000256" key="1">
    <source>
        <dbReference type="SAM" id="MobiDB-lite"/>
    </source>
</evidence>
<feature type="region of interest" description="Disordered" evidence="1">
    <location>
        <begin position="44"/>
        <end position="66"/>
    </location>
</feature>
<evidence type="ECO:0000313" key="3">
    <source>
        <dbReference type="EMBL" id="MFI5680146.1"/>
    </source>
</evidence>
<keyword evidence="4" id="KW-1185">Reference proteome</keyword>
<feature type="domain" description="AB hydrolase-1" evidence="2">
    <location>
        <begin position="141"/>
        <end position="362"/>
    </location>
</feature>
<dbReference type="InterPro" id="IPR052897">
    <property type="entry name" value="Sec-Metab_Biosynth_Hydrolase"/>
</dbReference>
<gene>
    <name evidence="3" type="ORF">ACIA8P_36955</name>
</gene>
<evidence type="ECO:0000259" key="2">
    <source>
        <dbReference type="Pfam" id="PF12697"/>
    </source>
</evidence>
<dbReference type="RefSeq" id="WP_398660595.1">
    <property type="nucleotide sequence ID" value="NZ_JBITDC010000019.1"/>
</dbReference>
<dbReference type="PANTHER" id="PTHR37017">
    <property type="entry name" value="AB HYDROLASE-1 DOMAIN-CONTAINING PROTEIN-RELATED"/>
    <property type="match status" value="1"/>
</dbReference>